<dbReference type="Gene3D" id="3.40.50.300">
    <property type="entry name" value="P-loop containing nucleotide triphosphate hydrolases"/>
    <property type="match status" value="1"/>
</dbReference>
<dbReference type="InterPro" id="IPR002586">
    <property type="entry name" value="CobQ/CobB/MinD/ParA_Nub-bd_dom"/>
</dbReference>
<dbReference type="GO" id="GO:0005829">
    <property type="term" value="C:cytosol"/>
    <property type="evidence" value="ECO:0007669"/>
    <property type="project" value="TreeGrafter"/>
</dbReference>
<dbReference type="GO" id="GO:0009898">
    <property type="term" value="C:cytoplasmic side of plasma membrane"/>
    <property type="evidence" value="ECO:0007669"/>
    <property type="project" value="TreeGrafter"/>
</dbReference>
<dbReference type="EMBL" id="CP115920">
    <property type="protein sequence ID" value="XCD14573.1"/>
    <property type="molecule type" value="Genomic_DNA"/>
</dbReference>
<proteinExistence type="predicted"/>
<dbReference type="InterPro" id="IPR050625">
    <property type="entry name" value="ParA/MinD_ATPase"/>
</dbReference>
<protein>
    <submittedName>
        <fullName evidence="2">CpaE family protein</fullName>
    </submittedName>
</protein>
<evidence type="ECO:0000259" key="1">
    <source>
        <dbReference type="Pfam" id="PF01656"/>
    </source>
</evidence>
<sequence length="406" mass="45097">MGEAVPIKNNIGVGVQFSLKTNLHIWTLHSSNEFKSHIRSELARSKNTVVEYISLSAVSEEGLSSFHEPDIIIVEASEDWAEKIADLQKYNLPFGENEVSLLVFGDDNDSGNLKLALKLGAADYYSRHAEIEVFVPFLREIAERKIANRKMGELFLFMNAKGGNGASTLALNSAVALAEKFPNQVLLIDIDTQFGLLNEYLDISPKYGLVEAIETLQDMDEASISSLVTKYGGKLHTIGFTRGQSSIAIAKSTDVQKLIPMLRQYYKYVIIDFSRGIDPIFSPLVTPATKIFLVLQQNYMSLKNTSHLVKSLKLEFGVVTDSLNIVINRFDQGQSISIKDVEATVPNIKVDVIPNDFKNANESANLGKPVVEYRRKSAIGKAINKLCSDLMPEESKQKGWLARLFS</sequence>
<dbReference type="GO" id="GO:0016887">
    <property type="term" value="F:ATP hydrolysis activity"/>
    <property type="evidence" value="ECO:0007669"/>
    <property type="project" value="TreeGrafter"/>
</dbReference>
<dbReference type="KEGG" id="vck:PG915_08065"/>
<accession>A0AAU8BFN0</accession>
<dbReference type="GO" id="GO:0051782">
    <property type="term" value="P:negative regulation of cell division"/>
    <property type="evidence" value="ECO:0007669"/>
    <property type="project" value="TreeGrafter"/>
</dbReference>
<organism evidence="2">
    <name type="scientific">Vibrio chaetopteri</name>
    <dbReference type="NCBI Taxonomy" id="3016528"/>
    <lineage>
        <taxon>Bacteria</taxon>
        <taxon>Pseudomonadati</taxon>
        <taxon>Pseudomonadota</taxon>
        <taxon>Gammaproteobacteria</taxon>
        <taxon>Vibrionales</taxon>
        <taxon>Vibrionaceae</taxon>
        <taxon>Vibrio</taxon>
    </lineage>
</organism>
<name>A0AAU8BFN0_9VIBR</name>
<dbReference type="PANTHER" id="PTHR43384">
    <property type="entry name" value="SEPTUM SITE-DETERMINING PROTEIN MIND HOMOLOG, CHLOROPLASTIC-RELATED"/>
    <property type="match status" value="1"/>
</dbReference>
<dbReference type="RefSeq" id="WP_353496061.1">
    <property type="nucleotide sequence ID" value="NZ_CP115920.1"/>
</dbReference>
<feature type="domain" description="CobQ/CobB/MinD/ParA nucleotide binding" evidence="1">
    <location>
        <begin position="157"/>
        <end position="360"/>
    </location>
</feature>
<dbReference type="GO" id="GO:0005524">
    <property type="term" value="F:ATP binding"/>
    <property type="evidence" value="ECO:0007669"/>
    <property type="project" value="TreeGrafter"/>
</dbReference>
<gene>
    <name evidence="2" type="ORF">PG915_08065</name>
</gene>
<dbReference type="PANTHER" id="PTHR43384:SF13">
    <property type="entry name" value="SLR0110 PROTEIN"/>
    <property type="match status" value="1"/>
</dbReference>
<dbReference type="Pfam" id="PF01656">
    <property type="entry name" value="CbiA"/>
    <property type="match status" value="1"/>
</dbReference>
<evidence type="ECO:0000313" key="2">
    <source>
        <dbReference type="EMBL" id="XCD14573.1"/>
    </source>
</evidence>
<dbReference type="InterPro" id="IPR027417">
    <property type="entry name" value="P-loop_NTPase"/>
</dbReference>
<dbReference type="SUPFAM" id="SSF52540">
    <property type="entry name" value="P-loop containing nucleoside triphosphate hydrolases"/>
    <property type="match status" value="1"/>
</dbReference>
<dbReference type="AlphaFoldDB" id="A0AAU8BFN0"/>
<reference evidence="2" key="1">
    <citation type="submission" date="2023-01" db="EMBL/GenBank/DDBJ databases">
        <title>Vibrio sp. CB1-14 genome sequencing.</title>
        <authorList>
            <person name="Otstavnykh N."/>
            <person name="Isaeva M."/>
            <person name="Meleshko D."/>
        </authorList>
    </citation>
    <scope>NUCLEOTIDE SEQUENCE</scope>
    <source>
        <strain evidence="2">CB1-14</strain>
    </source>
</reference>